<reference evidence="1 2" key="1">
    <citation type="submission" date="2022-04" db="EMBL/GenBank/DDBJ databases">
        <title>Genome sequence of C. roseum typestrain.</title>
        <authorList>
            <person name="Poehlein A."/>
            <person name="Schoch T."/>
            <person name="Duerre P."/>
            <person name="Daniel R."/>
        </authorList>
    </citation>
    <scope>NUCLEOTIDE SEQUENCE [LARGE SCALE GENOMIC DNA]</scope>
    <source>
        <strain evidence="1 2">DSM 7320</strain>
    </source>
</reference>
<accession>A0A1S8L530</accession>
<dbReference type="Proteomes" id="UP000190951">
    <property type="component" value="Chromosome"/>
</dbReference>
<keyword evidence="2" id="KW-1185">Reference proteome</keyword>
<evidence type="ECO:0000313" key="1">
    <source>
        <dbReference type="EMBL" id="URZ11823.1"/>
    </source>
</evidence>
<name>A0A1S8L530_9CLOT</name>
<dbReference type="RefSeq" id="WP_077834431.1">
    <property type="nucleotide sequence ID" value="NZ_CP096983.1"/>
</dbReference>
<dbReference type="STRING" id="84029.CROST_24450"/>
<sequence length="63" mass="7207">MVKVVRNYWLSGCYTLAKTGDKLLLLADGGKVVREYDTITDLITYANKEIIIKKKDSRIMVQI</sequence>
<protein>
    <submittedName>
        <fullName evidence="1">Uncharacterized protein</fullName>
    </submittedName>
</protein>
<proteinExistence type="predicted"/>
<evidence type="ECO:0000313" key="2">
    <source>
        <dbReference type="Proteomes" id="UP000190951"/>
    </source>
</evidence>
<dbReference type="AlphaFoldDB" id="A0A1S8L530"/>
<dbReference type="EMBL" id="CP096983">
    <property type="protein sequence ID" value="URZ11823.1"/>
    <property type="molecule type" value="Genomic_DNA"/>
</dbReference>
<gene>
    <name evidence="1" type="ORF">CROST_025400</name>
</gene>
<dbReference type="KEGG" id="crw:CROST_025400"/>
<organism evidence="1 2">
    <name type="scientific">Clostridium felsineum</name>
    <dbReference type="NCBI Taxonomy" id="36839"/>
    <lineage>
        <taxon>Bacteria</taxon>
        <taxon>Bacillati</taxon>
        <taxon>Bacillota</taxon>
        <taxon>Clostridia</taxon>
        <taxon>Eubacteriales</taxon>
        <taxon>Clostridiaceae</taxon>
        <taxon>Clostridium</taxon>
    </lineage>
</organism>